<comment type="caution">
    <text evidence="1">The sequence shown here is derived from an EMBL/GenBank/DDBJ whole genome shotgun (WGS) entry which is preliminary data.</text>
</comment>
<dbReference type="AlphaFoldDB" id="A0AAV1L6E5"/>
<sequence length="285" mass="31206">MYKVVATLVACAFCTLNHKLFNCKKFSKESVDARREFVQTHRLCFNCFGSDHSVYQCTASTRCRLCRKKHHSLLHPKNPKSASDPKSVTADESVKEAERVKPNLPLTSGEQSIPQVVTCVSNMLGQVLLATALVKVECPKTKSTFFLRSLLDQGSQASFITESAVQMLALKRTPGASLVSGLGSDQATLASKSFVFIKIQSRLDPSFTITVKAHVLSRLTTFLPSSKVVVQVLPALPSNMLADPTFDMPNKIDLLLGAEVYSQILMEGIIRGPSNSMVAQRTRLG</sequence>
<dbReference type="Proteomes" id="UP001314205">
    <property type="component" value="Unassembled WGS sequence"/>
</dbReference>
<dbReference type="PANTHER" id="PTHR47331">
    <property type="entry name" value="PHD-TYPE DOMAIN-CONTAINING PROTEIN"/>
    <property type="match status" value="1"/>
</dbReference>
<proteinExistence type="predicted"/>
<name>A0AAV1L6E5_9NEOP</name>
<protein>
    <recommendedName>
        <fullName evidence="3">Peptidase aspartic putative domain-containing protein</fullName>
    </recommendedName>
</protein>
<reference evidence="1 2" key="1">
    <citation type="submission" date="2023-11" db="EMBL/GenBank/DDBJ databases">
        <authorList>
            <person name="Hedman E."/>
            <person name="Englund M."/>
            <person name="Stromberg M."/>
            <person name="Nyberg Akerstrom W."/>
            <person name="Nylinder S."/>
            <person name="Jareborg N."/>
            <person name="Kallberg Y."/>
            <person name="Kronander E."/>
        </authorList>
    </citation>
    <scope>NUCLEOTIDE SEQUENCE [LARGE SCALE GENOMIC DNA]</scope>
</reference>
<evidence type="ECO:0000313" key="2">
    <source>
        <dbReference type="Proteomes" id="UP001314205"/>
    </source>
</evidence>
<organism evidence="1 2">
    <name type="scientific">Parnassius mnemosyne</name>
    <name type="common">clouded apollo</name>
    <dbReference type="NCBI Taxonomy" id="213953"/>
    <lineage>
        <taxon>Eukaryota</taxon>
        <taxon>Metazoa</taxon>
        <taxon>Ecdysozoa</taxon>
        <taxon>Arthropoda</taxon>
        <taxon>Hexapoda</taxon>
        <taxon>Insecta</taxon>
        <taxon>Pterygota</taxon>
        <taxon>Neoptera</taxon>
        <taxon>Endopterygota</taxon>
        <taxon>Lepidoptera</taxon>
        <taxon>Glossata</taxon>
        <taxon>Ditrysia</taxon>
        <taxon>Papilionoidea</taxon>
        <taxon>Papilionidae</taxon>
        <taxon>Parnassiinae</taxon>
        <taxon>Parnassini</taxon>
        <taxon>Parnassius</taxon>
        <taxon>Driopa</taxon>
    </lineage>
</organism>
<keyword evidence="2" id="KW-1185">Reference proteome</keyword>
<dbReference type="EMBL" id="CAVLGL010000084">
    <property type="protein sequence ID" value="CAK1589597.1"/>
    <property type="molecule type" value="Genomic_DNA"/>
</dbReference>
<evidence type="ECO:0008006" key="3">
    <source>
        <dbReference type="Google" id="ProtNLM"/>
    </source>
</evidence>
<evidence type="ECO:0000313" key="1">
    <source>
        <dbReference type="EMBL" id="CAK1589597.1"/>
    </source>
</evidence>
<gene>
    <name evidence="1" type="ORF">PARMNEM_LOCUS10073</name>
</gene>
<dbReference type="PANTHER" id="PTHR47331:SF5">
    <property type="entry name" value="RIBONUCLEASE H"/>
    <property type="match status" value="1"/>
</dbReference>
<accession>A0AAV1L6E5</accession>